<sequence length="134" mass="14690">MKCSTHLEDSEQVDSLRDCASRQVLDRIGDAWSVLIVTQLRAGPLRFTELARKMDGVTPKMLTQTLRGLERDGLVTRTVHAVVPPRVDYELTPLGRSLEGVVDAITAWADSHIGDVLAARGSYDSKASTAKNRS</sequence>
<gene>
    <name evidence="5" type="ORF">GT755_16460</name>
</gene>
<evidence type="ECO:0000256" key="3">
    <source>
        <dbReference type="ARBA" id="ARBA00023163"/>
    </source>
</evidence>
<dbReference type="PANTHER" id="PTHR33204">
    <property type="entry name" value="TRANSCRIPTIONAL REGULATOR, MARR FAMILY"/>
    <property type="match status" value="1"/>
</dbReference>
<dbReference type="InterPro" id="IPR036390">
    <property type="entry name" value="WH_DNA-bd_sf"/>
</dbReference>
<keyword evidence="3" id="KW-0804">Transcription</keyword>
<dbReference type="PROSITE" id="PS51118">
    <property type="entry name" value="HTH_HXLR"/>
    <property type="match status" value="1"/>
</dbReference>
<dbReference type="AlphaFoldDB" id="A0A7C9J339"/>
<dbReference type="Pfam" id="PF01638">
    <property type="entry name" value="HxlR"/>
    <property type="match status" value="1"/>
</dbReference>
<evidence type="ECO:0000256" key="2">
    <source>
        <dbReference type="ARBA" id="ARBA00023125"/>
    </source>
</evidence>
<dbReference type="SUPFAM" id="SSF46785">
    <property type="entry name" value="Winged helix' DNA-binding domain"/>
    <property type="match status" value="1"/>
</dbReference>
<keyword evidence="1" id="KW-0805">Transcription regulation</keyword>
<evidence type="ECO:0000313" key="6">
    <source>
        <dbReference type="Proteomes" id="UP000479526"/>
    </source>
</evidence>
<dbReference type="InterPro" id="IPR036388">
    <property type="entry name" value="WH-like_DNA-bd_sf"/>
</dbReference>
<protein>
    <submittedName>
        <fullName evidence="5">Transcriptional regulator</fullName>
    </submittedName>
</protein>
<dbReference type="Gene3D" id="1.10.10.10">
    <property type="entry name" value="Winged helix-like DNA-binding domain superfamily/Winged helix DNA-binding domain"/>
    <property type="match status" value="1"/>
</dbReference>
<evidence type="ECO:0000259" key="4">
    <source>
        <dbReference type="PROSITE" id="PS51118"/>
    </source>
</evidence>
<comment type="caution">
    <text evidence="5">The sequence shown here is derived from an EMBL/GenBank/DDBJ whole genome shotgun (WGS) entry which is preliminary data.</text>
</comment>
<dbReference type="Proteomes" id="UP000479526">
    <property type="component" value="Unassembled WGS sequence"/>
</dbReference>
<dbReference type="InterPro" id="IPR002577">
    <property type="entry name" value="HTH_HxlR"/>
</dbReference>
<keyword evidence="6" id="KW-1185">Reference proteome</keyword>
<proteinExistence type="predicted"/>
<dbReference type="EMBL" id="WXEW01000004">
    <property type="protein sequence ID" value="NAS23282.1"/>
    <property type="molecule type" value="Genomic_DNA"/>
</dbReference>
<name>A0A7C9J339_9ACTN</name>
<keyword evidence="2" id="KW-0238">DNA-binding</keyword>
<evidence type="ECO:0000313" key="5">
    <source>
        <dbReference type="EMBL" id="NAS23282.1"/>
    </source>
</evidence>
<evidence type="ECO:0000256" key="1">
    <source>
        <dbReference type="ARBA" id="ARBA00023015"/>
    </source>
</evidence>
<organism evidence="5 6">
    <name type="scientific">Herbidospora solisilvae</name>
    <dbReference type="NCBI Taxonomy" id="2696284"/>
    <lineage>
        <taxon>Bacteria</taxon>
        <taxon>Bacillati</taxon>
        <taxon>Actinomycetota</taxon>
        <taxon>Actinomycetes</taxon>
        <taxon>Streptosporangiales</taxon>
        <taxon>Streptosporangiaceae</taxon>
        <taxon>Herbidospora</taxon>
    </lineage>
</organism>
<dbReference type="PANTHER" id="PTHR33204:SF18">
    <property type="entry name" value="TRANSCRIPTIONAL REGULATORY PROTEIN"/>
    <property type="match status" value="1"/>
</dbReference>
<dbReference type="GO" id="GO:0003677">
    <property type="term" value="F:DNA binding"/>
    <property type="evidence" value="ECO:0007669"/>
    <property type="project" value="UniProtKB-KW"/>
</dbReference>
<reference evidence="5 6" key="1">
    <citation type="submission" date="2020-01" db="EMBL/GenBank/DDBJ databases">
        <title>Herbidospora sp. NEAU-GS84 nov., a novel actinomycete isolated from soil.</title>
        <authorList>
            <person name="Han L."/>
        </authorList>
    </citation>
    <scope>NUCLEOTIDE SEQUENCE [LARGE SCALE GENOMIC DNA]</scope>
    <source>
        <strain evidence="5 6">NEAU-GS84</strain>
    </source>
</reference>
<accession>A0A7C9J339</accession>
<feature type="domain" description="HTH hxlR-type" evidence="4">
    <location>
        <begin position="19"/>
        <end position="117"/>
    </location>
</feature>